<feature type="active site" description="Charge relay system" evidence="10 11">
    <location>
        <position position="424"/>
    </location>
</feature>
<dbReference type="PRINTS" id="PR00723">
    <property type="entry name" value="SUBTILISIN"/>
</dbReference>
<dbReference type="Pfam" id="PF00664">
    <property type="entry name" value="ABC_membrane"/>
    <property type="match status" value="1"/>
</dbReference>
<dbReference type="InterPro" id="IPR017871">
    <property type="entry name" value="ABC_transporter-like_CS"/>
</dbReference>
<dbReference type="InParanoid" id="D3BBJ2"/>
<feature type="active site" description="Charge relay system" evidence="10 11">
    <location>
        <position position="160"/>
    </location>
</feature>
<feature type="domain" description="ABC transporter" evidence="14">
    <location>
        <begin position="1254"/>
        <end position="1490"/>
    </location>
</feature>
<dbReference type="PROSITE" id="PS00137">
    <property type="entry name" value="SUBTILASE_HIS"/>
    <property type="match status" value="1"/>
</dbReference>
<feature type="transmembrane region" description="Helical" evidence="13">
    <location>
        <begin position="732"/>
        <end position="754"/>
    </location>
</feature>
<evidence type="ECO:0000313" key="16">
    <source>
        <dbReference type="EMBL" id="EFA81025.1"/>
    </source>
</evidence>
<dbReference type="InterPro" id="IPR011527">
    <property type="entry name" value="ABC1_TM_dom"/>
</dbReference>
<dbReference type="GO" id="GO:0004252">
    <property type="term" value="F:serine-type endopeptidase activity"/>
    <property type="evidence" value="ECO:0007669"/>
    <property type="project" value="UniProtKB-UniRule"/>
</dbReference>
<accession>D3BBJ2</accession>
<dbReference type="PROSITE" id="PS00138">
    <property type="entry name" value="SUBTILASE_SER"/>
    <property type="match status" value="1"/>
</dbReference>
<dbReference type="InterPro" id="IPR036640">
    <property type="entry name" value="ABC1_TM_sf"/>
</dbReference>
<keyword evidence="8 13" id="KW-1133">Transmembrane helix</keyword>
<keyword evidence="9 13" id="KW-0472">Membrane</keyword>
<evidence type="ECO:0000256" key="13">
    <source>
        <dbReference type="SAM" id="Phobius"/>
    </source>
</evidence>
<dbReference type="InterPro" id="IPR000209">
    <property type="entry name" value="Peptidase_S8/S53_dom"/>
</dbReference>
<dbReference type="SUPFAM" id="SSF52540">
    <property type="entry name" value="P-loop containing nucleoside triphosphate hydrolases"/>
    <property type="match status" value="1"/>
</dbReference>
<dbReference type="Gene3D" id="3.40.50.200">
    <property type="entry name" value="Peptidase S8/S53 domain"/>
    <property type="match status" value="1"/>
</dbReference>
<evidence type="ECO:0000256" key="9">
    <source>
        <dbReference type="ARBA" id="ARBA00023136"/>
    </source>
</evidence>
<dbReference type="PANTHER" id="PTHR24221:SF625">
    <property type="entry name" value="SERINE PROTEASE_ABC TRANSPORTER B FAMILY PROTEIN TAGB"/>
    <property type="match status" value="1"/>
</dbReference>
<dbReference type="InterPro" id="IPR003593">
    <property type="entry name" value="AAA+_ATPase"/>
</dbReference>
<feature type="region of interest" description="Disordered" evidence="12">
    <location>
        <begin position="609"/>
        <end position="629"/>
    </location>
</feature>
<dbReference type="GeneID" id="31361344"/>
<dbReference type="InterPro" id="IPR015500">
    <property type="entry name" value="Peptidase_S8_subtilisin-rel"/>
</dbReference>
<evidence type="ECO:0000256" key="2">
    <source>
        <dbReference type="ARBA" id="ARBA00022670"/>
    </source>
</evidence>
<dbReference type="Proteomes" id="UP000001396">
    <property type="component" value="Unassembled WGS sequence"/>
</dbReference>
<feature type="compositionally biased region" description="Low complexity" evidence="12">
    <location>
        <begin position="1162"/>
        <end position="1183"/>
    </location>
</feature>
<feature type="transmembrane region" description="Helical" evidence="13">
    <location>
        <begin position="913"/>
        <end position="936"/>
    </location>
</feature>
<evidence type="ECO:0000259" key="14">
    <source>
        <dbReference type="PROSITE" id="PS50893"/>
    </source>
</evidence>
<dbReference type="CDD" id="cd04842">
    <property type="entry name" value="Peptidases_S8_Kp43_protease"/>
    <property type="match status" value="1"/>
</dbReference>
<keyword evidence="5 11" id="KW-0378">Hydrolase</keyword>
<sequence>MSDLLNRWNRAVTELVGVYARVSIVSGSPKRITVSLQCERAGCNILKTERLVYNWIAEQLESHTIEKLGQVVLANKFAPPIMLATSTGANLPLNDYTRVPIKGDGQIVGIADTGLDMSHCFFNDPNTPTPYNTINKNHRKVIAYYYNSSEGDQFDVVQGHGTHVAGSVAGMTIDASQPVAQFRGTAYNAKIAFVDISINGTNPEPGDLISMYQKVYDTGARVHSDSWGSHSSTGWDALYGLPSREIDEFVWSHPDMLIVRAAGNDGQSAYLSLLTQAVAKNCLTVGAQQSSTDSFKVTPDYIPNDATIQSIISSTCLIDPTTCNFTSADCCAKQATNKFYAVCCSPSMTQATRNTTSNTALYNQNNIASFSSKGPTHDSRVKPDIVAPGQFIISSMSNGQNNTNQCGATGALSTDSLLALEGTSMATPHVAGAATLLRQYLVEGYFPYGTPNTSNSINPSASLLKAILINSASQLNGTMVTPDNKISPIPVNPPFPGASYVSGWGAIKLGNFFNFQSNGAPAAANPTQFFIGGFDNSNPENPVFKEQLFVQNNTYNASYCIRYSDNSGVPNSGSIKATLVWSDMPAFQGAVYDLVNDLDLEMILDSTYTLGNQQPSSTGGPSPPDRRNNVEQIQAPATDGVTYKFTVLSTTLISKEQPYSIVISGTGPGKFQWAEQCPECGSTDMIVCLVPNGVGQKKCQKNLMWGSCIVSSCNSGFSYNSLTGSCSAFLNYNYIVIIVAGATMALLLFIVGLIKYKEYKDKKKYGADAKNSLGLSITPKPKDAKVSIPELYSFVHPFILRLVFSAGCSLIATAANILQPYYIGIIIQDIPTTKSITDLTTQFIVIFLLAFIEFLFTTISSWVSGIVSELMIMSIQGKIFKAIMAQDMGFFHKNNTPTLINVLIVDAPMLRSAVAGILMTFATSTCKFVGSLVFLFTISWKLSLAFFATVPVLVIVTKVQSSFTKKLTRLLLFNNSKASQCASEAMVNIQVVTTYCKQEREIERYIEHLQSVFATARRLIITNTFAASIKWLMVESLAFTVLYYGAYLSINGEFSVGLLISFSLYVGYVVDSSSSIFGIYVSYVQSLASAHRVFLILRSAPRKRTTLEEEVAEREALKRALKDNEKDKDNNNDNNNNNNNNDDNNNNNNNNNDNSISVTEPNNNNNNNNDLDGQTTNNNNNNNIVGDSPTGVDSENNNNNNNNEEESEAKKQKRLKKEEKKKADAFMSENGISVCEMTTLPSTFVDLDDVQGEIEFKSVSFKYPTRPDIEVLHNISFKLETGKCYGLVGPSGSGKSTCLELMAKFYQLKEGAIFLDGIDITKIRPSNLRSFVTVVHQHPYLFDKTIAQNIGYALDNPTTEEIIEAAKMANAHDFIMELPNQYDTQLGQAGNQLSGGQKKRIAVARAICSKRKIMLLDEITAELDPESEEAITNSIKKLTHGHTVVMVAHKIAAVKDCDKIFVLEKGYLVEEGNHNELMDKRGRYYKLFSNRVEEDDMDLPLTIS</sequence>
<dbReference type="Gene3D" id="1.20.1560.10">
    <property type="entry name" value="ABC transporter type 1, transmembrane domain"/>
    <property type="match status" value="1"/>
</dbReference>
<feature type="transmembrane region" description="Helical" evidence="13">
    <location>
        <begin position="843"/>
        <end position="867"/>
    </location>
</feature>
<dbReference type="InterPro" id="IPR023828">
    <property type="entry name" value="Peptidase_S8_Ser-AS"/>
</dbReference>
<dbReference type="PROSITE" id="PS51892">
    <property type="entry name" value="SUBTILASE"/>
    <property type="match status" value="1"/>
</dbReference>
<dbReference type="CDD" id="cd18557">
    <property type="entry name" value="ABC_6TM_TAP_ABCB8_10_like"/>
    <property type="match status" value="1"/>
</dbReference>
<dbReference type="GO" id="GO:0005524">
    <property type="term" value="F:ATP binding"/>
    <property type="evidence" value="ECO:0007669"/>
    <property type="project" value="UniProtKB-KW"/>
</dbReference>
<evidence type="ECO:0000259" key="15">
    <source>
        <dbReference type="PROSITE" id="PS50929"/>
    </source>
</evidence>
<feature type="domain" description="ABC transmembrane type-1" evidence="15">
    <location>
        <begin position="803"/>
        <end position="1085"/>
    </location>
</feature>
<dbReference type="PANTHER" id="PTHR24221">
    <property type="entry name" value="ATP-BINDING CASSETTE SUB-FAMILY B"/>
    <property type="match status" value="1"/>
</dbReference>
<dbReference type="InterPro" id="IPR008979">
    <property type="entry name" value="Galactose-bd-like_sf"/>
</dbReference>
<organism evidence="16 17">
    <name type="scientific">Heterostelium pallidum (strain ATCC 26659 / Pp 5 / PN500)</name>
    <name type="common">Cellular slime mold</name>
    <name type="synonym">Polysphondylium pallidum</name>
    <dbReference type="NCBI Taxonomy" id="670386"/>
    <lineage>
        <taxon>Eukaryota</taxon>
        <taxon>Amoebozoa</taxon>
        <taxon>Evosea</taxon>
        <taxon>Eumycetozoa</taxon>
        <taxon>Dictyostelia</taxon>
        <taxon>Acytosteliales</taxon>
        <taxon>Acytosteliaceae</taxon>
        <taxon>Heterostelium</taxon>
    </lineage>
</organism>
<dbReference type="Pfam" id="PF00082">
    <property type="entry name" value="Peptidase_S8"/>
    <property type="match status" value="1"/>
</dbReference>
<keyword evidence="6 11" id="KW-0720">Serine protease</keyword>
<comment type="caution">
    <text evidence="16">The sequence shown here is derived from an EMBL/GenBank/DDBJ whole genome shotgun (WGS) entry which is preliminary data.</text>
</comment>
<dbReference type="SUPFAM" id="SSF90123">
    <property type="entry name" value="ABC transporter transmembrane region"/>
    <property type="match status" value="1"/>
</dbReference>
<dbReference type="PROSITE" id="PS50929">
    <property type="entry name" value="ABC_TM1F"/>
    <property type="match status" value="1"/>
</dbReference>
<feature type="active site" description="Charge relay system" evidence="10 11">
    <location>
        <position position="112"/>
    </location>
</feature>
<feature type="region of interest" description="Disordered" evidence="12">
    <location>
        <begin position="1119"/>
        <end position="1223"/>
    </location>
</feature>
<reference evidence="16 17" key="1">
    <citation type="journal article" date="2011" name="Genome Res.">
        <title>Phylogeny-wide analysis of social amoeba genomes highlights ancient origins for complex intercellular communication.</title>
        <authorList>
            <person name="Heidel A.J."/>
            <person name="Lawal H.M."/>
            <person name="Felder M."/>
            <person name="Schilde C."/>
            <person name="Helps N.R."/>
            <person name="Tunggal B."/>
            <person name="Rivero F."/>
            <person name="John U."/>
            <person name="Schleicher M."/>
            <person name="Eichinger L."/>
            <person name="Platzer M."/>
            <person name="Noegel A.A."/>
            <person name="Schaap P."/>
            <person name="Gloeckner G."/>
        </authorList>
    </citation>
    <scope>NUCLEOTIDE SEQUENCE [LARGE SCALE GENOMIC DNA]</scope>
    <source>
        <strain evidence="17">ATCC 26659 / Pp 5 / PN500</strain>
    </source>
</reference>
<dbReference type="GO" id="GO:0016020">
    <property type="term" value="C:membrane"/>
    <property type="evidence" value="ECO:0007669"/>
    <property type="project" value="UniProtKB-SubCell"/>
</dbReference>
<dbReference type="Gene3D" id="2.60.120.380">
    <property type="match status" value="1"/>
</dbReference>
<dbReference type="FunFam" id="1.20.1560.10:FF:000193">
    <property type="entry name" value="ABC transporter B family member 7"/>
    <property type="match status" value="1"/>
</dbReference>
<name>D3BBJ2_HETP5</name>
<dbReference type="FunFam" id="3.40.50.300:FF:001982">
    <property type="entry name" value="Serine protease/ABC transporter B family protein tagC"/>
    <property type="match status" value="1"/>
</dbReference>
<dbReference type="GO" id="GO:0006508">
    <property type="term" value="P:proteolysis"/>
    <property type="evidence" value="ECO:0007669"/>
    <property type="project" value="UniProtKB-KW"/>
</dbReference>
<keyword evidence="2 11" id="KW-0645">Protease</keyword>
<evidence type="ECO:0000313" key="17">
    <source>
        <dbReference type="Proteomes" id="UP000001396"/>
    </source>
</evidence>
<keyword evidence="4" id="KW-0547">Nucleotide-binding</keyword>
<evidence type="ECO:0000256" key="5">
    <source>
        <dbReference type="ARBA" id="ARBA00022801"/>
    </source>
</evidence>
<dbReference type="InterPro" id="IPR036852">
    <property type="entry name" value="Peptidase_S8/S53_dom_sf"/>
</dbReference>
<dbReference type="InterPro" id="IPR034058">
    <property type="entry name" value="TagA/B/C/D_pept_dom"/>
</dbReference>
<dbReference type="InterPro" id="IPR039421">
    <property type="entry name" value="Type_1_exporter"/>
</dbReference>
<dbReference type="RefSeq" id="XP_020433143.1">
    <property type="nucleotide sequence ID" value="XM_020576731.1"/>
</dbReference>
<evidence type="ECO:0000256" key="12">
    <source>
        <dbReference type="SAM" id="MobiDB-lite"/>
    </source>
</evidence>
<dbReference type="SMART" id="SM00382">
    <property type="entry name" value="AAA"/>
    <property type="match status" value="1"/>
</dbReference>
<dbReference type="OMA" id="ATGICKF"/>
<protein>
    <submittedName>
        <fullName evidence="16">ABC transporter B family protein</fullName>
    </submittedName>
</protein>
<dbReference type="PROSITE" id="PS00211">
    <property type="entry name" value="ABC_TRANSPORTER_1"/>
    <property type="match status" value="1"/>
</dbReference>
<comment type="similarity">
    <text evidence="11">Belongs to the peptidase S8 family.</text>
</comment>
<dbReference type="SUPFAM" id="SSF52743">
    <property type="entry name" value="Subtilisin-like"/>
    <property type="match status" value="1"/>
</dbReference>
<evidence type="ECO:0000256" key="7">
    <source>
        <dbReference type="ARBA" id="ARBA00022840"/>
    </source>
</evidence>
<dbReference type="FunCoup" id="D3BBJ2">
    <property type="interactions" value="599"/>
</dbReference>
<evidence type="ECO:0000256" key="6">
    <source>
        <dbReference type="ARBA" id="ARBA00022825"/>
    </source>
</evidence>
<dbReference type="SUPFAM" id="SSF49785">
    <property type="entry name" value="Galactose-binding domain-like"/>
    <property type="match status" value="1"/>
</dbReference>
<feature type="compositionally biased region" description="Basic and acidic residues" evidence="12">
    <location>
        <begin position="1119"/>
        <end position="1131"/>
    </location>
</feature>
<dbReference type="EMBL" id="ADBJ01000026">
    <property type="protein sequence ID" value="EFA81025.1"/>
    <property type="molecule type" value="Genomic_DNA"/>
</dbReference>
<dbReference type="InterPro" id="IPR027417">
    <property type="entry name" value="P-loop_NTPase"/>
</dbReference>
<gene>
    <name evidence="16" type="primary">tagD</name>
    <name evidence="16" type="ORF">PPL_05860</name>
</gene>
<evidence type="ECO:0000256" key="8">
    <source>
        <dbReference type="ARBA" id="ARBA00022989"/>
    </source>
</evidence>
<keyword evidence="7" id="KW-0067">ATP-binding</keyword>
<dbReference type="InterPro" id="IPR003439">
    <property type="entry name" value="ABC_transporter-like_ATP-bd"/>
</dbReference>
<dbReference type="STRING" id="670386.D3BBJ2"/>
<evidence type="ECO:0000256" key="3">
    <source>
        <dbReference type="ARBA" id="ARBA00022692"/>
    </source>
</evidence>
<comment type="subcellular location">
    <subcellularLocation>
        <location evidence="1">Membrane</location>
        <topology evidence="1">Multi-pass membrane protein</topology>
    </subcellularLocation>
</comment>
<evidence type="ECO:0000256" key="11">
    <source>
        <dbReference type="PROSITE-ProRule" id="PRU01240"/>
    </source>
</evidence>
<evidence type="ECO:0000256" key="1">
    <source>
        <dbReference type="ARBA" id="ARBA00004141"/>
    </source>
</evidence>
<dbReference type="Gene3D" id="3.40.50.300">
    <property type="entry name" value="P-loop containing nucleotide triphosphate hydrolases"/>
    <property type="match status" value="1"/>
</dbReference>
<evidence type="ECO:0000256" key="4">
    <source>
        <dbReference type="ARBA" id="ARBA00022741"/>
    </source>
</evidence>
<keyword evidence="17" id="KW-1185">Reference proteome</keyword>
<dbReference type="GO" id="GO:0140359">
    <property type="term" value="F:ABC-type transporter activity"/>
    <property type="evidence" value="ECO:0007669"/>
    <property type="project" value="InterPro"/>
</dbReference>
<dbReference type="Pfam" id="PF00005">
    <property type="entry name" value="ABC_tran"/>
    <property type="match status" value="1"/>
</dbReference>
<dbReference type="InterPro" id="IPR022398">
    <property type="entry name" value="Peptidase_S8_His-AS"/>
</dbReference>
<feature type="transmembrane region" description="Helical" evidence="13">
    <location>
        <begin position="942"/>
        <end position="959"/>
    </location>
</feature>
<proteinExistence type="inferred from homology"/>
<dbReference type="GO" id="GO:0016887">
    <property type="term" value="F:ATP hydrolysis activity"/>
    <property type="evidence" value="ECO:0007669"/>
    <property type="project" value="InterPro"/>
</dbReference>
<dbReference type="PROSITE" id="PS50893">
    <property type="entry name" value="ABC_TRANSPORTER_2"/>
    <property type="match status" value="1"/>
</dbReference>
<feature type="compositionally biased region" description="Low complexity" evidence="12">
    <location>
        <begin position="1132"/>
        <end position="1154"/>
    </location>
</feature>
<keyword evidence="3 13" id="KW-0812">Transmembrane</keyword>
<evidence type="ECO:0000256" key="10">
    <source>
        <dbReference type="PIRSR" id="PIRSR615500-1"/>
    </source>
</evidence>